<dbReference type="RefSeq" id="WP_169323051.1">
    <property type="nucleotide sequence ID" value="NZ_JABCJJ010000002.1"/>
</dbReference>
<dbReference type="InterPro" id="IPR036188">
    <property type="entry name" value="FAD/NAD-bd_sf"/>
</dbReference>
<evidence type="ECO:0000313" key="4">
    <source>
        <dbReference type="Proteomes" id="UP000562124"/>
    </source>
</evidence>
<dbReference type="Proteomes" id="UP000562124">
    <property type="component" value="Unassembled WGS sequence"/>
</dbReference>
<dbReference type="InterPro" id="IPR050407">
    <property type="entry name" value="Geranylgeranyl_reductase"/>
</dbReference>
<dbReference type="SUPFAM" id="SSF51905">
    <property type="entry name" value="FAD/NAD(P)-binding domain"/>
    <property type="match status" value="1"/>
</dbReference>
<evidence type="ECO:0000259" key="2">
    <source>
        <dbReference type="Pfam" id="PF01494"/>
    </source>
</evidence>
<organism evidence="3 4">
    <name type="scientific">Cellulomonas fimi</name>
    <dbReference type="NCBI Taxonomy" id="1708"/>
    <lineage>
        <taxon>Bacteria</taxon>
        <taxon>Bacillati</taxon>
        <taxon>Actinomycetota</taxon>
        <taxon>Actinomycetes</taxon>
        <taxon>Micrococcales</taxon>
        <taxon>Cellulomonadaceae</taxon>
        <taxon>Cellulomonas</taxon>
    </lineage>
</organism>
<dbReference type="NCBIfam" id="TIGR02032">
    <property type="entry name" value="GG-red-SF"/>
    <property type="match status" value="1"/>
</dbReference>
<dbReference type="GO" id="GO:0071949">
    <property type="term" value="F:FAD binding"/>
    <property type="evidence" value="ECO:0007669"/>
    <property type="project" value="InterPro"/>
</dbReference>
<name>A0A7Y0QGN8_CELFI</name>
<dbReference type="PANTHER" id="PTHR42685">
    <property type="entry name" value="GERANYLGERANYL DIPHOSPHATE REDUCTASE"/>
    <property type="match status" value="1"/>
</dbReference>
<dbReference type="Gene3D" id="3.50.50.60">
    <property type="entry name" value="FAD/NAD(P)-binding domain"/>
    <property type="match status" value="1"/>
</dbReference>
<accession>A0A7Y0QGN8</accession>
<evidence type="ECO:0000256" key="1">
    <source>
        <dbReference type="SAM" id="MobiDB-lite"/>
    </source>
</evidence>
<reference evidence="3 4" key="1">
    <citation type="submission" date="2020-04" db="EMBL/GenBank/DDBJ databases">
        <title>Sequencing and Assembly of C. fimi.</title>
        <authorList>
            <person name="Ramsey A.R."/>
        </authorList>
    </citation>
    <scope>NUCLEOTIDE SEQUENCE [LARGE SCALE GENOMIC DNA]</scope>
    <source>
        <strain evidence="3 4">SB</strain>
    </source>
</reference>
<comment type="caution">
    <text evidence="3">The sequence shown here is derived from an EMBL/GenBank/DDBJ whole genome shotgun (WGS) entry which is preliminary data.</text>
</comment>
<dbReference type="InterPro" id="IPR011777">
    <property type="entry name" value="Geranylgeranyl_Rdtase_fam"/>
</dbReference>
<dbReference type="InterPro" id="IPR002938">
    <property type="entry name" value="FAD-bd"/>
</dbReference>
<protein>
    <submittedName>
        <fullName evidence="3">Geranylgeranyl reductase family protein</fullName>
    </submittedName>
</protein>
<evidence type="ECO:0000313" key="3">
    <source>
        <dbReference type="EMBL" id="NMR19079.1"/>
    </source>
</evidence>
<dbReference type="Pfam" id="PF01494">
    <property type="entry name" value="FAD_binding_3"/>
    <property type="match status" value="1"/>
</dbReference>
<sequence length="471" mass="49607">MTGRPGVGRNAREPGSAGDRTDGTGAQDAGSRAVAPASGPSVQAQAREADVIVVGAGPAGSSTALALAQAGLEVLLLEKDTFPREKVCGDGLTPRSVRALLAMGVDMDSGGGWTRTRGIRMISTGGRLELDWPDLVSFPSYGLVRSRASLDDALARRAVEAGAHLHQATSAVGLVRDDRSGRVIGVRTRHRGPGPAGEHGGDHGDDVELRAAVVVAADGVSSRVSLDAGLSRRMDRPLGVATRTYFTSPRHSDDYLETWLTLTDPAGRALPGYGWVFGMGDGTCNVGLGLLNAPGVNRHVDYRALLAGWLEPMPREWGFGEDTRTAPVTGAALPLAFNRTPHYVPGLMLVGDAGGMVNPYTGEGIAYALESGRIAADVLVQALGRKRASERERVLTSYPRALADAYGGYFALGRWFVKAMNHPSVMAAATQHGLSRPGLMRLAFALMGNLTDPRGDARDRILHALTRRPGS</sequence>
<dbReference type="EMBL" id="JABCJJ010000002">
    <property type="protein sequence ID" value="NMR19079.1"/>
    <property type="molecule type" value="Genomic_DNA"/>
</dbReference>
<dbReference type="AlphaFoldDB" id="A0A7Y0QGN8"/>
<proteinExistence type="predicted"/>
<dbReference type="PRINTS" id="PR00420">
    <property type="entry name" value="RNGMNOXGNASE"/>
</dbReference>
<dbReference type="GO" id="GO:0016628">
    <property type="term" value="F:oxidoreductase activity, acting on the CH-CH group of donors, NAD or NADP as acceptor"/>
    <property type="evidence" value="ECO:0007669"/>
    <property type="project" value="InterPro"/>
</dbReference>
<feature type="region of interest" description="Disordered" evidence="1">
    <location>
        <begin position="1"/>
        <end position="42"/>
    </location>
</feature>
<feature type="domain" description="FAD-binding" evidence="2">
    <location>
        <begin position="48"/>
        <end position="267"/>
    </location>
</feature>
<keyword evidence="4" id="KW-1185">Reference proteome</keyword>
<gene>
    <name evidence="3" type="ORF">HIR71_02400</name>
</gene>
<dbReference type="PANTHER" id="PTHR42685:SF22">
    <property type="entry name" value="CONDITIONED MEDIUM FACTOR RECEPTOR 1"/>
    <property type="match status" value="1"/>
</dbReference>